<dbReference type="EMBL" id="ACIO01000157">
    <property type="protein sequence ID" value="EFC99697.1"/>
    <property type="molecule type" value="Genomic_DNA"/>
</dbReference>
<dbReference type="InterPro" id="IPR018337">
    <property type="entry name" value="Cell_wall/Cho-bd_repeat"/>
</dbReference>
<organism evidence="3 4">
    <name type="scientific">Hungatella hathewayi DSM 13479</name>
    <dbReference type="NCBI Taxonomy" id="566550"/>
    <lineage>
        <taxon>Bacteria</taxon>
        <taxon>Bacillati</taxon>
        <taxon>Bacillota</taxon>
        <taxon>Clostridia</taxon>
        <taxon>Lachnospirales</taxon>
        <taxon>Lachnospiraceae</taxon>
        <taxon>Hungatella</taxon>
    </lineage>
</organism>
<feature type="domain" description="Transglutaminase-like" evidence="2">
    <location>
        <begin position="184"/>
        <end position="260"/>
    </location>
</feature>
<name>D3AEQ9_9FIRM</name>
<dbReference type="SUPFAM" id="SSF69360">
    <property type="entry name" value="Cell wall binding repeat"/>
    <property type="match status" value="1"/>
</dbReference>
<dbReference type="Pfam" id="PF01841">
    <property type="entry name" value="Transglut_core"/>
    <property type="match status" value="1"/>
</dbReference>
<dbReference type="Gene3D" id="3.10.620.30">
    <property type="match status" value="1"/>
</dbReference>
<keyword evidence="1" id="KW-0677">Repeat</keyword>
<dbReference type="HOGENOM" id="CLU_878556_0_0_9"/>
<evidence type="ECO:0000313" key="3">
    <source>
        <dbReference type="EMBL" id="EFC99697.1"/>
    </source>
</evidence>
<dbReference type="Pfam" id="PF19085">
    <property type="entry name" value="Choline_bind_2"/>
    <property type="match status" value="1"/>
</dbReference>
<proteinExistence type="predicted"/>
<reference evidence="3 4" key="1">
    <citation type="submission" date="2010-01" db="EMBL/GenBank/DDBJ databases">
        <authorList>
            <person name="Weinstock G."/>
            <person name="Sodergren E."/>
            <person name="Clifton S."/>
            <person name="Fulton L."/>
            <person name="Fulton B."/>
            <person name="Courtney L."/>
            <person name="Fronick C."/>
            <person name="Harrison M."/>
            <person name="Strong C."/>
            <person name="Farmer C."/>
            <person name="Delahaunty K."/>
            <person name="Markovic C."/>
            <person name="Hall O."/>
            <person name="Minx P."/>
            <person name="Tomlinson C."/>
            <person name="Mitreva M."/>
            <person name="Nelson J."/>
            <person name="Hou S."/>
            <person name="Wollam A."/>
            <person name="Pepin K.H."/>
            <person name="Johnson M."/>
            <person name="Bhonagiri V."/>
            <person name="Nash W.E."/>
            <person name="Warren W."/>
            <person name="Chinwalla A."/>
            <person name="Mardis E.R."/>
            <person name="Wilson R.K."/>
        </authorList>
    </citation>
    <scope>NUCLEOTIDE SEQUENCE [LARGE SCALE GENOMIC DNA]</scope>
    <source>
        <strain evidence="3 4">DSM 13479</strain>
    </source>
</reference>
<dbReference type="Gene3D" id="2.10.270.10">
    <property type="entry name" value="Cholin Binding"/>
    <property type="match status" value="1"/>
</dbReference>
<dbReference type="AlphaFoldDB" id="D3AEQ9"/>
<evidence type="ECO:0000313" key="4">
    <source>
        <dbReference type="Proteomes" id="UP000004968"/>
    </source>
</evidence>
<evidence type="ECO:0000259" key="2">
    <source>
        <dbReference type="Pfam" id="PF01841"/>
    </source>
</evidence>
<dbReference type="SUPFAM" id="SSF54001">
    <property type="entry name" value="Cysteine proteinases"/>
    <property type="match status" value="1"/>
</dbReference>
<gene>
    <name evidence="3" type="ORF">CLOSTHATH_02093</name>
</gene>
<accession>D3AEQ9</accession>
<dbReference type="InterPro" id="IPR038765">
    <property type="entry name" value="Papain-like_cys_pep_sf"/>
</dbReference>
<comment type="caution">
    <text evidence="3">The sequence shown here is derived from an EMBL/GenBank/DDBJ whole genome shotgun (WGS) entry which is preliminary data.</text>
</comment>
<sequence>SALDIDSRDFVCYGWKEVLIMRKSTGWKLAIIFLAVTLNPMSAYAGTWKNTSTGCQYQKDDGNYARAEWITENGTSYYLNQNGIMAVNTTTPDGYLVAADGSWVTEQQSLGGYVRTPYDNRPYYYDPEWQVYIFDEDTDYAWVNDTRVLAAVRGIIPASELSEKNQVVYEEVCRFLTGFDYGASDYEKATRIYDEITLRATYNRGKYTQADDEVYSILVNGTGKCVGFARAYKLLANAVGLKCALREDYVHMWNAVYIDGQAKSIDVSSTRTDACFYLDVVELKCPFCDYRNVFGLREVCHPCPNCKAQLYNPDMN</sequence>
<protein>
    <submittedName>
        <fullName evidence="3">Cell wall-binding repeat protein</fullName>
    </submittedName>
</protein>
<feature type="non-terminal residue" evidence="3">
    <location>
        <position position="1"/>
    </location>
</feature>
<dbReference type="Proteomes" id="UP000004968">
    <property type="component" value="Unassembled WGS sequence"/>
</dbReference>
<dbReference type="InterPro" id="IPR002931">
    <property type="entry name" value="Transglutaminase-like"/>
</dbReference>
<evidence type="ECO:0000256" key="1">
    <source>
        <dbReference type="ARBA" id="ARBA00022737"/>
    </source>
</evidence>